<dbReference type="KEGG" id="jre:108983973"/>
<gene>
    <name evidence="3" type="primary">LOC108983973</name>
</gene>
<evidence type="ECO:0000313" key="3">
    <source>
        <dbReference type="RefSeq" id="XP_018811318.2"/>
    </source>
</evidence>
<organism evidence="2 3">
    <name type="scientific">Juglans regia</name>
    <name type="common">English walnut</name>
    <dbReference type="NCBI Taxonomy" id="51240"/>
    <lineage>
        <taxon>Eukaryota</taxon>
        <taxon>Viridiplantae</taxon>
        <taxon>Streptophyta</taxon>
        <taxon>Embryophyta</taxon>
        <taxon>Tracheophyta</taxon>
        <taxon>Spermatophyta</taxon>
        <taxon>Magnoliopsida</taxon>
        <taxon>eudicotyledons</taxon>
        <taxon>Gunneridae</taxon>
        <taxon>Pentapetalae</taxon>
        <taxon>rosids</taxon>
        <taxon>fabids</taxon>
        <taxon>Fagales</taxon>
        <taxon>Juglandaceae</taxon>
        <taxon>Juglans</taxon>
    </lineage>
</organism>
<proteinExistence type="predicted"/>
<dbReference type="GeneID" id="108983973"/>
<dbReference type="Gramene" id="Jr05_09790_p1">
    <property type="protein sequence ID" value="cds.Jr05_09790_p1"/>
    <property type="gene ID" value="Jr05_09790"/>
</dbReference>
<dbReference type="Proteomes" id="UP000235220">
    <property type="component" value="Chromosome 5"/>
</dbReference>
<dbReference type="OrthoDB" id="1932527at2759"/>
<dbReference type="PANTHER" id="PTHR46890">
    <property type="entry name" value="NON-LTR RETROLELEMENT REVERSE TRANSCRIPTASE-LIKE PROTEIN-RELATED"/>
    <property type="match status" value="1"/>
</dbReference>
<dbReference type="InterPro" id="IPR052343">
    <property type="entry name" value="Retrotransposon-Effector_Assoc"/>
</dbReference>
<reference evidence="3" key="1">
    <citation type="submission" date="2025-08" db="UniProtKB">
        <authorList>
            <consortium name="RefSeq"/>
        </authorList>
    </citation>
    <scope>IDENTIFICATION</scope>
    <source>
        <tissue evidence="3">Leaves</tissue>
    </source>
</reference>
<dbReference type="InterPro" id="IPR000477">
    <property type="entry name" value="RT_dom"/>
</dbReference>
<name>A0A2I4DVZ6_JUGRE</name>
<dbReference type="RefSeq" id="XP_018811318.2">
    <property type="nucleotide sequence ID" value="XM_018955773.2"/>
</dbReference>
<evidence type="ECO:0000313" key="2">
    <source>
        <dbReference type="Proteomes" id="UP000235220"/>
    </source>
</evidence>
<accession>A0A2I4DVZ6</accession>
<dbReference type="Pfam" id="PF00078">
    <property type="entry name" value="RVT_1"/>
    <property type="match status" value="1"/>
</dbReference>
<evidence type="ECO:0000259" key="1">
    <source>
        <dbReference type="Pfam" id="PF00078"/>
    </source>
</evidence>
<dbReference type="AlphaFoldDB" id="A0A2I4DVZ6"/>
<dbReference type="PANTHER" id="PTHR46890:SF48">
    <property type="entry name" value="RNA-DIRECTED DNA POLYMERASE"/>
    <property type="match status" value="1"/>
</dbReference>
<protein>
    <submittedName>
        <fullName evidence="3">Uncharacterized protein LOC108983973</fullName>
    </submittedName>
</protein>
<dbReference type="STRING" id="51240.A0A2I4DVZ6"/>
<keyword evidence="2" id="KW-1185">Reference proteome</keyword>
<sequence>MSGNLDRMFTSEEVAAALKQMSPFKSPRPNGFGTGFYQDHWEIMGNEVSQAVLDFLKNGHMPRDLNHTHIAMIPKLLHTMQSRQKGREGSMAIKLEMSNAYDRVKWDYLEAMLIKLGFGQNWTRLVMECVRSVTYSVLTNGVPGETISPLRGLRQGDPLSSYLFLICAEGLSSLLQKAESSGAIKG</sequence>
<feature type="domain" description="Reverse transcriptase" evidence="1">
    <location>
        <begin position="67"/>
        <end position="178"/>
    </location>
</feature>